<dbReference type="Pfam" id="PF01237">
    <property type="entry name" value="Oxysterol_BP"/>
    <property type="match status" value="1"/>
</dbReference>
<dbReference type="InterPro" id="IPR037239">
    <property type="entry name" value="OSBP_sf"/>
</dbReference>
<organism evidence="2 3">
    <name type="scientific">Tritrichomonas musculus</name>
    <dbReference type="NCBI Taxonomy" id="1915356"/>
    <lineage>
        <taxon>Eukaryota</taxon>
        <taxon>Metamonada</taxon>
        <taxon>Parabasalia</taxon>
        <taxon>Tritrichomonadida</taxon>
        <taxon>Tritrichomonadidae</taxon>
        <taxon>Tritrichomonas</taxon>
    </lineage>
</organism>
<dbReference type="PROSITE" id="PS01013">
    <property type="entry name" value="OSBP"/>
    <property type="match status" value="1"/>
</dbReference>
<dbReference type="Gene3D" id="2.40.160.120">
    <property type="match status" value="1"/>
</dbReference>
<protein>
    <recommendedName>
        <fullName evidence="4">Oxysterol binding protein</fullName>
    </recommendedName>
</protein>
<dbReference type="PANTHER" id="PTHR10972">
    <property type="entry name" value="OXYSTEROL-BINDING PROTEIN-RELATED"/>
    <property type="match status" value="1"/>
</dbReference>
<evidence type="ECO:0000313" key="2">
    <source>
        <dbReference type="EMBL" id="KAK8860827.1"/>
    </source>
</evidence>
<comment type="caution">
    <text evidence="2">The sequence shown here is derived from an EMBL/GenBank/DDBJ whole genome shotgun (WGS) entry which is preliminary data.</text>
</comment>
<dbReference type="PANTHER" id="PTHR10972:SF148">
    <property type="entry name" value="OXYSTEROL-BINDING PROTEIN 9"/>
    <property type="match status" value="1"/>
</dbReference>
<name>A0ABR2IDH7_9EUKA</name>
<comment type="similarity">
    <text evidence="1">Belongs to the OSBP family.</text>
</comment>
<evidence type="ECO:0008006" key="4">
    <source>
        <dbReference type="Google" id="ProtNLM"/>
    </source>
</evidence>
<reference evidence="2 3" key="1">
    <citation type="submission" date="2024-04" db="EMBL/GenBank/DDBJ databases">
        <title>Tritrichomonas musculus Genome.</title>
        <authorList>
            <person name="Alves-Ferreira E."/>
            <person name="Grigg M."/>
            <person name="Lorenzi H."/>
            <person name="Galac M."/>
        </authorList>
    </citation>
    <scope>NUCLEOTIDE SEQUENCE [LARGE SCALE GENOMIC DNA]</scope>
    <source>
        <strain evidence="2 3">EAF2021</strain>
    </source>
</reference>
<dbReference type="Proteomes" id="UP001470230">
    <property type="component" value="Unassembled WGS sequence"/>
</dbReference>
<gene>
    <name evidence="2" type="ORF">M9Y10_012519</name>
</gene>
<dbReference type="SUPFAM" id="SSF144000">
    <property type="entry name" value="Oxysterol-binding protein-like"/>
    <property type="match status" value="1"/>
</dbReference>
<dbReference type="InterPro" id="IPR018494">
    <property type="entry name" value="Oxysterol-bd_CS"/>
</dbReference>
<evidence type="ECO:0000313" key="3">
    <source>
        <dbReference type="Proteomes" id="UP001470230"/>
    </source>
</evidence>
<proteinExistence type="inferred from homology"/>
<keyword evidence="3" id="KW-1185">Reference proteome</keyword>
<accession>A0ABR2IDH7</accession>
<dbReference type="EMBL" id="JAPFFF010000018">
    <property type="protein sequence ID" value="KAK8860827.1"/>
    <property type="molecule type" value="Genomic_DNA"/>
</dbReference>
<dbReference type="InterPro" id="IPR000648">
    <property type="entry name" value="Oxysterol-bd"/>
</dbReference>
<evidence type="ECO:0000256" key="1">
    <source>
        <dbReference type="RuleBase" id="RU003844"/>
    </source>
</evidence>
<sequence length="406" mass="46396">MSESNLISRGIAPINNIEQQQLFGEIEGVKLYNTSYAPGTKYELHYNDQGDYGIERERALNNNTKDGVKTMTKEEQDQERSLSYALLKKFTMKIFSMDFTRFSFPVGYSEPRSFLERTTDLFSFLSTVFIDKALNTSVDETRLVYIAMGVVSGFQLYMQSKKPWNPVLGETYVGEWPNGVKIFGEQISHHPPISAFQIIGKNWKCRAQTHFSISAGIREVDILQIGTFYLELQTDSGETVEYEWVFPNIGVFGILRGDRLVRVLGPLLVKDNTHDLSFRIDIYPKNDKNKGISDTRASLIYGGVFSTSRYTNPDGSINVSQIQYDTIVTGDYCDKVTSNGEVVFDIRTDIAQRPNNTSDDSMLLPSDSRFRLDRALLIQNRVDDSDEVKIMIEEMQRREEKMRILV</sequence>